<accession>A0AAN9F504</accession>
<gene>
    <name evidence="2" type="ORF">RIF29_21266</name>
</gene>
<comment type="caution">
    <text evidence="2">The sequence shown here is derived from an EMBL/GenBank/DDBJ whole genome shotgun (WGS) entry which is preliminary data.</text>
</comment>
<feature type="transmembrane region" description="Helical" evidence="1">
    <location>
        <begin position="41"/>
        <end position="62"/>
    </location>
</feature>
<proteinExistence type="predicted"/>
<evidence type="ECO:0000256" key="1">
    <source>
        <dbReference type="SAM" id="Phobius"/>
    </source>
</evidence>
<evidence type="ECO:0000313" key="3">
    <source>
        <dbReference type="Proteomes" id="UP001372338"/>
    </source>
</evidence>
<keyword evidence="1" id="KW-1133">Transmembrane helix</keyword>
<reference evidence="2 3" key="1">
    <citation type="submission" date="2024-01" db="EMBL/GenBank/DDBJ databases">
        <title>The genomes of 5 underutilized Papilionoideae crops provide insights into root nodulation and disease resistanc.</title>
        <authorList>
            <person name="Yuan L."/>
        </authorList>
    </citation>
    <scope>NUCLEOTIDE SEQUENCE [LARGE SCALE GENOMIC DNA]</scope>
    <source>
        <strain evidence="2">ZHUSHIDOU_FW_LH</strain>
        <tissue evidence="2">Leaf</tissue>
    </source>
</reference>
<dbReference type="Proteomes" id="UP001372338">
    <property type="component" value="Unassembled WGS sequence"/>
</dbReference>
<organism evidence="2 3">
    <name type="scientific">Crotalaria pallida</name>
    <name type="common">Smooth rattlebox</name>
    <name type="synonym">Crotalaria striata</name>
    <dbReference type="NCBI Taxonomy" id="3830"/>
    <lineage>
        <taxon>Eukaryota</taxon>
        <taxon>Viridiplantae</taxon>
        <taxon>Streptophyta</taxon>
        <taxon>Embryophyta</taxon>
        <taxon>Tracheophyta</taxon>
        <taxon>Spermatophyta</taxon>
        <taxon>Magnoliopsida</taxon>
        <taxon>eudicotyledons</taxon>
        <taxon>Gunneridae</taxon>
        <taxon>Pentapetalae</taxon>
        <taxon>rosids</taxon>
        <taxon>fabids</taxon>
        <taxon>Fabales</taxon>
        <taxon>Fabaceae</taxon>
        <taxon>Papilionoideae</taxon>
        <taxon>50 kb inversion clade</taxon>
        <taxon>genistoids sensu lato</taxon>
        <taxon>core genistoids</taxon>
        <taxon>Crotalarieae</taxon>
        <taxon>Crotalaria</taxon>
    </lineage>
</organism>
<keyword evidence="3" id="KW-1185">Reference proteome</keyword>
<dbReference type="AlphaFoldDB" id="A0AAN9F504"/>
<protein>
    <submittedName>
        <fullName evidence="2">Uncharacterized protein</fullName>
    </submittedName>
</protein>
<evidence type="ECO:0000313" key="2">
    <source>
        <dbReference type="EMBL" id="KAK7268565.1"/>
    </source>
</evidence>
<sequence>MRVAINSLLKKVSYLKNSVETLSISVAKKTIIKDKIAKLQVYYLLGMICSHYAFSPVPLLIFKERLPTCSCMKSYIVIVSYFLLAKVRIAQKQVAENIQHYDFS</sequence>
<name>A0AAN9F504_CROPI</name>
<dbReference type="EMBL" id="JAYWIO010000004">
    <property type="protein sequence ID" value="KAK7268565.1"/>
    <property type="molecule type" value="Genomic_DNA"/>
</dbReference>
<keyword evidence="1" id="KW-0812">Transmembrane</keyword>
<keyword evidence="1" id="KW-0472">Membrane</keyword>